<feature type="domain" description="PKD/Chitinase" evidence="2">
    <location>
        <begin position="1107"/>
        <end position="1199"/>
    </location>
</feature>
<feature type="domain" description="PKD/Chitinase" evidence="2">
    <location>
        <begin position="560"/>
        <end position="652"/>
    </location>
</feature>
<dbReference type="Gene3D" id="2.60.120.200">
    <property type="match status" value="1"/>
</dbReference>
<dbReference type="Gene3D" id="3.40.50.1820">
    <property type="entry name" value="alpha/beta hydrolase"/>
    <property type="match status" value="2"/>
</dbReference>
<feature type="domain" description="PKD/Chitinase" evidence="2">
    <location>
        <begin position="1205"/>
        <end position="1297"/>
    </location>
</feature>
<dbReference type="SUPFAM" id="SSF49899">
    <property type="entry name" value="Concanavalin A-like lectins/glucanases"/>
    <property type="match status" value="1"/>
</dbReference>
<organism evidence="3 4">
    <name type="scientific">Cerasicoccus arenae</name>
    <dbReference type="NCBI Taxonomy" id="424488"/>
    <lineage>
        <taxon>Bacteria</taxon>
        <taxon>Pseudomonadati</taxon>
        <taxon>Verrucomicrobiota</taxon>
        <taxon>Opitutia</taxon>
        <taxon>Puniceicoccales</taxon>
        <taxon>Cerasicoccaceae</taxon>
        <taxon>Cerasicoccus</taxon>
    </lineage>
</organism>
<dbReference type="RefSeq" id="WP_189511010.1">
    <property type="nucleotide sequence ID" value="NZ_BMXG01000001.1"/>
</dbReference>
<proteinExistence type="predicted"/>
<dbReference type="InterPro" id="IPR022409">
    <property type="entry name" value="PKD/Chitinase_dom"/>
</dbReference>
<dbReference type="SMART" id="SM00089">
    <property type="entry name" value="PKD"/>
    <property type="match status" value="4"/>
</dbReference>
<dbReference type="Pfam" id="PF22352">
    <property type="entry name" value="K319L-like_PKD"/>
    <property type="match status" value="4"/>
</dbReference>
<dbReference type="InterPro" id="IPR013320">
    <property type="entry name" value="ConA-like_dom_sf"/>
</dbReference>
<evidence type="ECO:0000313" key="3">
    <source>
        <dbReference type="EMBL" id="GHB91009.1"/>
    </source>
</evidence>
<dbReference type="InterPro" id="IPR029058">
    <property type="entry name" value="AB_hydrolase_fold"/>
</dbReference>
<dbReference type="InterPro" id="IPR050955">
    <property type="entry name" value="Plant_Biomass_Hydrol_Est"/>
</dbReference>
<evidence type="ECO:0000256" key="1">
    <source>
        <dbReference type="ARBA" id="ARBA00022729"/>
    </source>
</evidence>
<dbReference type="Gene3D" id="2.60.40.10">
    <property type="entry name" value="Immunoglobulins"/>
    <property type="match status" value="6"/>
</dbReference>
<keyword evidence="4" id="KW-1185">Reference proteome</keyword>
<comment type="caution">
    <text evidence="3">The sequence shown here is derived from an EMBL/GenBank/DDBJ whole genome shotgun (WGS) entry which is preliminary data.</text>
</comment>
<reference evidence="3" key="2">
    <citation type="submission" date="2020-09" db="EMBL/GenBank/DDBJ databases">
        <authorList>
            <person name="Sun Q."/>
            <person name="Kim S."/>
        </authorList>
    </citation>
    <scope>NUCLEOTIDE SEQUENCE</scope>
    <source>
        <strain evidence="3">KCTC 12870</strain>
    </source>
</reference>
<feature type="domain" description="PKD/Chitinase" evidence="2">
    <location>
        <begin position="471"/>
        <end position="554"/>
    </location>
</feature>
<name>A0A8J3GCP7_9BACT</name>
<dbReference type="InterPro" id="IPR013783">
    <property type="entry name" value="Ig-like_fold"/>
</dbReference>
<evidence type="ECO:0000259" key="2">
    <source>
        <dbReference type="SMART" id="SM00089"/>
    </source>
</evidence>
<dbReference type="Proteomes" id="UP000642829">
    <property type="component" value="Unassembled WGS sequence"/>
</dbReference>
<keyword evidence="1" id="KW-0732">Signal</keyword>
<dbReference type="Pfam" id="PF17957">
    <property type="entry name" value="Big_7"/>
    <property type="match status" value="1"/>
</dbReference>
<dbReference type="EMBL" id="BMXG01000001">
    <property type="protein sequence ID" value="GHB91009.1"/>
    <property type="molecule type" value="Genomic_DNA"/>
</dbReference>
<evidence type="ECO:0000313" key="4">
    <source>
        <dbReference type="Proteomes" id="UP000642829"/>
    </source>
</evidence>
<dbReference type="PANTHER" id="PTHR43037:SF1">
    <property type="entry name" value="BLL1128 PROTEIN"/>
    <property type="match status" value="1"/>
</dbReference>
<dbReference type="PANTHER" id="PTHR43037">
    <property type="entry name" value="UNNAMED PRODUCT-RELATED"/>
    <property type="match status" value="1"/>
</dbReference>
<accession>A0A8J3GCP7</accession>
<sequence length="1657" mass="172681">MAFSALIFSVPSARAVTYPATNYTNFPEGSYNDGNATELEYRYFVPVNYDANDSQTLYPLVLFLHGSTEKGDDNNKQLGSNANSSMIFVSSANPDNQTDFPCFWVAPQCQLDDWGDDYLPAQIQGLLDDLIANYHIDPDRIYITGLSLGANGLTTQLSLYPNRYAAANPNCGTASGMESVYAHVPLWAFHAADDGVQGVNGSDVIISGMRAAGGTPIYTRYNTGGHHAGWLGAYSPDTPLVPWMMSQRRGQEPVSIVGPHLKVTSPTSSGNISTSDSSVVLSGVADADTTHIWYRNNQFFNETPPTVSGTTSWSVTASPLRGDSVNPIYLEAETIATPVSANYGGKTTTNAHVIINHVTGDSTQPVVTITSPTSSATYATAATTVDIGGTVSDNVGVTSLSWSNNLGGSGSITIGATWQYNNIPLQSGANVITITALDAANNVGTDVITVTSSPTPANQSPTVNAGTDDSVTLISGTGALALSGSASDDGLPQGSSLTTQWTKFSGPGTVTFADDSQLATTATFTVEGTYVLRLTGSDTELSASDDVTITVSVPTNQSPVVNAGTDDYITLVSGTAALAISGSASDDGLPQGSSLTTQWTTFSGPGTATFADDSLLATTATFTVSGTYVLRLTGSDTELSASDDVTITVNPEGTPPPITYPTVNSTNFPSGSYDNGNATSLHYRYMIPENYDSNDAGTLYPLVLSLHRADERGTDNSSQLVNNANGSMIFISTANPDNREAFPCFWVAPQCQLNNWGDSYLPGQIQGMLDDLIANYHIDPDRIYITGMGMGGEGVVKQIDSYPSRYAAANPNAGSVPSSYADNYAHIPLWAFHCVDDATIGINGSDQIAGQMRAAGGKPIYTRYDTGGHSAAWTRAYGSQTPLVAWVMSQRRNQEPASLVGPYIKVTSPTTSGSTTVSGGSLPLSGVADADTTNIWYRNSQFFNEPTPAVNGTSSWNVTVTPLRLSTEGTINEIYLEAETIAYGAPGNGKTITNDFIDVNALSGGDVTLPVVSITSPASNGTYATTASTVTLAGSASDNVGVSSLSWANNQGGSGSITVGTSWQVNDIPLQTGDNVITITALDAASNVGTDVITVTSSSAPTNQSPVVNAGTDDSVALSGGTAALAISGSASDDGLPQGSSLTTQWTTFSGPGTVTFADDSLLATTATFTVEGTYVLRLTGSDTALSASDDVTITVTAPTNQSPVVNAGTDDSVTLSSGTAALAISGSASDDGLPQGSSLTTQWTTFSGPGTVTFADDSLLATTATFTVEGTYVLRLTGSDTALSASDDVTITVNPEASPISAPVLFDFGDAAYTTAGNWNNLTTSWAGSFITDAIDSDGLLTGISLSIDSGFTSTNGMGVDSGVIYPNTAARDSFYVENTQLATVVLDGLDISKTYTIRLFGSRAGAGNRGTLYTIGVESQLLDVTDNITTVIEFTEVMPELDGSIWLDVETDDGVGYGYLGVIELIEENGAVELWTSEDIGSVTAAGSATATATGFIIEGAGGMGPWQSSDLLHFAYISYTGDVTVTTRVDSVTAEHDESSSMIMMRPTTDDGSRFAAVGLEAVNGGTNSHRPTDDYVGNWPRDKLWGPVPPYWIRLQRVGDTFSSFLSPDGTTWTQLGTTSTVDMPDEILIGLGVYSRVGGTLTTAEFSNLIIE</sequence>
<dbReference type="SUPFAM" id="SSF53474">
    <property type="entry name" value="alpha/beta-Hydrolases"/>
    <property type="match status" value="2"/>
</dbReference>
<reference evidence="3" key="1">
    <citation type="journal article" date="2014" name="Int. J. Syst. Evol. Microbiol.">
        <title>Complete genome sequence of Corynebacterium casei LMG S-19264T (=DSM 44701T), isolated from a smear-ripened cheese.</title>
        <authorList>
            <consortium name="US DOE Joint Genome Institute (JGI-PGF)"/>
            <person name="Walter F."/>
            <person name="Albersmeier A."/>
            <person name="Kalinowski J."/>
            <person name="Ruckert C."/>
        </authorList>
    </citation>
    <scope>NUCLEOTIDE SEQUENCE</scope>
    <source>
        <strain evidence="3">KCTC 12870</strain>
    </source>
</reference>
<protein>
    <recommendedName>
        <fullName evidence="2">PKD/Chitinase domain-containing protein</fullName>
    </recommendedName>
</protein>
<gene>
    <name evidence="3" type="ORF">GCM10007047_02380</name>
</gene>